<dbReference type="Proteomes" id="UP000298663">
    <property type="component" value="Unassembled WGS sequence"/>
</dbReference>
<keyword evidence="3" id="KW-0862">Zinc</keyword>
<evidence type="ECO:0000256" key="5">
    <source>
        <dbReference type="SAM" id="MobiDB-lite"/>
    </source>
</evidence>
<dbReference type="Gene3D" id="3.30.1360.220">
    <property type="entry name" value="Domain of unknown function (DUF3480), N-terminal subdomain"/>
    <property type="match status" value="1"/>
</dbReference>
<dbReference type="InterPro" id="IPR011011">
    <property type="entry name" value="Znf_FYVE_PHD"/>
</dbReference>
<dbReference type="PANTHER" id="PTHR46319">
    <property type="entry name" value="ZINC FINGER FYVE DOMAIN-CONTAINING PROTEIN"/>
    <property type="match status" value="1"/>
</dbReference>
<dbReference type="AlphaFoldDB" id="A0A4U5N3W2"/>
<dbReference type="Gene3D" id="3.30.40.10">
    <property type="entry name" value="Zinc/RING finger domain, C3HC4 (zinc finger)"/>
    <property type="match status" value="1"/>
</dbReference>
<dbReference type="SMART" id="SM01421">
    <property type="entry name" value="DUF3480"/>
    <property type="match status" value="1"/>
</dbReference>
<keyword evidence="1" id="KW-0479">Metal-binding</keyword>
<dbReference type="Pfam" id="PF01363">
    <property type="entry name" value="FYVE"/>
    <property type="match status" value="1"/>
</dbReference>
<evidence type="ECO:0000256" key="1">
    <source>
        <dbReference type="ARBA" id="ARBA00022723"/>
    </source>
</evidence>
<proteinExistence type="predicted"/>
<reference evidence="7 8" key="1">
    <citation type="journal article" date="2015" name="Genome Biol.">
        <title>Comparative genomics of Steinernema reveals deeply conserved gene regulatory networks.</title>
        <authorList>
            <person name="Dillman A.R."/>
            <person name="Macchietto M."/>
            <person name="Porter C.F."/>
            <person name="Rogers A."/>
            <person name="Williams B."/>
            <person name="Antoshechkin I."/>
            <person name="Lee M.M."/>
            <person name="Goodwin Z."/>
            <person name="Lu X."/>
            <person name="Lewis E.E."/>
            <person name="Goodrich-Blair H."/>
            <person name="Stock S.P."/>
            <person name="Adams B.J."/>
            <person name="Sternberg P.W."/>
            <person name="Mortazavi A."/>
        </authorList>
    </citation>
    <scope>NUCLEOTIDE SEQUENCE [LARGE SCALE GENOMIC DNA]</scope>
    <source>
        <strain evidence="7 8">ALL</strain>
    </source>
</reference>
<dbReference type="OrthoDB" id="5872154at2759"/>
<name>A0A4U5N3W2_STECR</name>
<dbReference type="GO" id="GO:0031901">
    <property type="term" value="C:early endosome membrane"/>
    <property type="evidence" value="ECO:0007669"/>
    <property type="project" value="TreeGrafter"/>
</dbReference>
<comment type="caution">
    <text evidence="7">The sequence shown here is derived from an EMBL/GenBank/DDBJ whole genome shotgun (WGS) entry which is preliminary data.</text>
</comment>
<gene>
    <name evidence="7" type="ORF">L596_018099</name>
</gene>
<evidence type="ECO:0000256" key="2">
    <source>
        <dbReference type="ARBA" id="ARBA00022771"/>
    </source>
</evidence>
<feature type="compositionally biased region" description="Acidic residues" evidence="5">
    <location>
        <begin position="73"/>
        <end position="84"/>
    </location>
</feature>
<evidence type="ECO:0000259" key="6">
    <source>
        <dbReference type="PROSITE" id="PS50178"/>
    </source>
</evidence>
<evidence type="ECO:0000256" key="3">
    <source>
        <dbReference type="ARBA" id="ARBA00022833"/>
    </source>
</evidence>
<reference evidence="7 8" key="2">
    <citation type="journal article" date="2019" name="G3 (Bethesda)">
        <title>Hybrid Assembly of the Genome of the Entomopathogenic Nematode Steinernema carpocapsae Identifies the X-Chromosome.</title>
        <authorList>
            <person name="Serra L."/>
            <person name="Macchietto M."/>
            <person name="Macias-Munoz A."/>
            <person name="McGill C.J."/>
            <person name="Rodriguez I.M."/>
            <person name="Rodriguez B."/>
            <person name="Murad R."/>
            <person name="Mortazavi A."/>
        </authorList>
    </citation>
    <scope>NUCLEOTIDE SEQUENCE [LARGE SCALE GENOMIC DNA]</scope>
    <source>
        <strain evidence="7 8">ALL</strain>
    </source>
</reference>
<dbReference type="InterPro" id="IPR000306">
    <property type="entry name" value="Znf_FYVE"/>
</dbReference>
<dbReference type="PANTHER" id="PTHR46319:SF3">
    <property type="entry name" value="ZINC FINGER FYVE DOMAIN-CONTAINING PROTEIN"/>
    <property type="match status" value="1"/>
</dbReference>
<dbReference type="STRING" id="34508.A0A4U5N3W2"/>
<feature type="domain" description="FYVE-type" evidence="6">
    <location>
        <begin position="1"/>
        <end position="55"/>
    </location>
</feature>
<evidence type="ECO:0000313" key="7">
    <source>
        <dbReference type="EMBL" id="TKR77051.1"/>
    </source>
</evidence>
<organism evidence="7 8">
    <name type="scientific">Steinernema carpocapsae</name>
    <name type="common">Entomopathogenic nematode</name>
    <dbReference type="NCBI Taxonomy" id="34508"/>
    <lineage>
        <taxon>Eukaryota</taxon>
        <taxon>Metazoa</taxon>
        <taxon>Ecdysozoa</taxon>
        <taxon>Nematoda</taxon>
        <taxon>Chromadorea</taxon>
        <taxon>Rhabditida</taxon>
        <taxon>Tylenchina</taxon>
        <taxon>Panagrolaimomorpha</taxon>
        <taxon>Strongyloidoidea</taxon>
        <taxon>Steinernematidae</taxon>
        <taxon>Steinernema</taxon>
    </lineage>
</organism>
<dbReference type="GO" id="GO:0016197">
    <property type="term" value="P:endosomal transport"/>
    <property type="evidence" value="ECO:0007669"/>
    <property type="project" value="TreeGrafter"/>
</dbReference>
<dbReference type="InterPro" id="IPR017455">
    <property type="entry name" value="Znf_FYVE-rel"/>
</dbReference>
<feature type="region of interest" description="Disordered" evidence="5">
    <location>
        <begin position="61"/>
        <end position="136"/>
    </location>
</feature>
<dbReference type="SUPFAM" id="SSF57903">
    <property type="entry name" value="FYVE/PHD zinc finger"/>
    <property type="match status" value="1"/>
</dbReference>
<dbReference type="SMART" id="SM00064">
    <property type="entry name" value="FYVE"/>
    <property type="match status" value="1"/>
</dbReference>
<evidence type="ECO:0000256" key="4">
    <source>
        <dbReference type="PROSITE-ProRule" id="PRU00091"/>
    </source>
</evidence>
<dbReference type="GO" id="GO:0008270">
    <property type="term" value="F:zinc ion binding"/>
    <property type="evidence" value="ECO:0007669"/>
    <property type="project" value="UniProtKB-KW"/>
</dbReference>
<evidence type="ECO:0000313" key="8">
    <source>
        <dbReference type="Proteomes" id="UP000298663"/>
    </source>
</evidence>
<dbReference type="InterPro" id="IPR013083">
    <property type="entry name" value="Znf_RING/FYVE/PHD"/>
</dbReference>
<accession>A0A4U5N3W2</accession>
<dbReference type="PROSITE" id="PS50178">
    <property type="entry name" value="ZF_FYVE"/>
    <property type="match status" value="1"/>
</dbReference>
<keyword evidence="2 4" id="KW-0863">Zinc-finger</keyword>
<dbReference type="Pfam" id="PF11979">
    <property type="entry name" value="SARA_C"/>
    <property type="match status" value="1"/>
</dbReference>
<dbReference type="InterPro" id="IPR022557">
    <property type="entry name" value="SARA-like_C"/>
</dbReference>
<sequence>MLCESKFNVLNRRHQCRACGRVLCSKCCSHRRELAYMPDPIVKHRVCEPCLKTLEKIEKHEIENGGASSSNGEVEEEAEVEGTEENGPGTSGETSAPAPIEPEQAPRTTKSALKIRKPDPEDPCSSTAPDFSEVLPKQSKRSVTFLDGVNPGEGGEDVTAAEALARATSSTNSNKPKKKSARRALSAHRMREMRIEEEPMCMFTGGSSVFVPKDDGTLEITDVASVEDELASGLPIVVALKRNLHAVVQLCDLKCCNQGRVICVSSRGIHAIGADEVVFVFEHSEGAEVKLPSDVLRKVDEIYMTCLDPLNSTADEKVGIRMVRDRMLKLYRVDNGSLDGFDVTRILLFKPTSQCLEHLPLPSTSFYFACYIKRSEVIWSLALPQRVLYKIGFQASCFPAAIVNKWNREPVYADQDYESSVLKVFTDFRNFSYRLSSIPGSTISLSDGAAIIELPTWAAEKVTTAVNANRNMIAWAADLNSEADSILVCEQDVDSASFKSSMFAKVADQRSVTGCSFVIFDGALKTLDDTMHVSIVEDGIVIRLRSTVMSSLVEKLLAGQDFEVESKAMNLSIRWVKSAISEENAYTTRSPIDGFCLEEQWQYGALLTRELRSLMPLQS</sequence>
<keyword evidence="8" id="KW-1185">Reference proteome</keyword>
<dbReference type="EMBL" id="AZBU02000005">
    <property type="protein sequence ID" value="TKR77051.1"/>
    <property type="molecule type" value="Genomic_DNA"/>
</dbReference>
<protein>
    <recommendedName>
        <fullName evidence="6">FYVE-type domain-containing protein</fullName>
    </recommendedName>
</protein>